<feature type="region of interest" description="Disordered" evidence="1">
    <location>
        <begin position="113"/>
        <end position="136"/>
    </location>
</feature>
<protein>
    <submittedName>
        <fullName evidence="2">Uncharacterized protein</fullName>
    </submittedName>
</protein>
<dbReference type="RefSeq" id="WP_356497012.1">
    <property type="nucleotide sequence ID" value="NZ_JBEXEF010000027.1"/>
</dbReference>
<evidence type="ECO:0000313" key="3">
    <source>
        <dbReference type="Proteomes" id="UP001550044"/>
    </source>
</evidence>
<evidence type="ECO:0000313" key="2">
    <source>
        <dbReference type="EMBL" id="MET8433202.1"/>
    </source>
</evidence>
<dbReference type="EMBL" id="JBEXIP010000005">
    <property type="protein sequence ID" value="MET8433202.1"/>
    <property type="molecule type" value="Genomic_DNA"/>
</dbReference>
<dbReference type="Proteomes" id="UP001550044">
    <property type="component" value="Unassembled WGS sequence"/>
</dbReference>
<organism evidence="2 3">
    <name type="scientific">Streptomyces sp. 900116325</name>
    <dbReference type="NCBI Taxonomy" id="3154295"/>
    <lineage>
        <taxon>Bacteria</taxon>
        <taxon>Bacillati</taxon>
        <taxon>Actinomycetota</taxon>
        <taxon>Actinomycetes</taxon>
        <taxon>Kitasatosporales</taxon>
        <taxon>Streptomycetaceae</taxon>
        <taxon>Streptomyces</taxon>
    </lineage>
</organism>
<comment type="caution">
    <text evidence="2">The sequence shown here is derived from an EMBL/GenBank/DDBJ whole genome shotgun (WGS) entry which is preliminary data.</text>
</comment>
<proteinExistence type="predicted"/>
<name>A0ABV2U5U8_9ACTN</name>
<sequence length="136" mass="13956">MTSRSAPPADLDALRTGDLVNRLKVGIEYQGCRVPPGRARGTVSDHPQIEDAAVIGVLDAEGEGDGRSLRPPAAGPRIGEAAGMESSPTCVSPYENLCRVEFVAAVPRVGLAQHPAQGPAGNRGLTGVGPATYSAE</sequence>
<feature type="region of interest" description="Disordered" evidence="1">
    <location>
        <begin position="61"/>
        <end position="86"/>
    </location>
</feature>
<evidence type="ECO:0000256" key="1">
    <source>
        <dbReference type="SAM" id="MobiDB-lite"/>
    </source>
</evidence>
<accession>A0ABV2U5U8</accession>
<gene>
    <name evidence="2" type="ORF">ABZV61_10415</name>
</gene>
<reference evidence="2 3" key="1">
    <citation type="submission" date="2024-06" db="EMBL/GenBank/DDBJ databases">
        <title>The Natural Products Discovery Center: Release of the First 8490 Sequenced Strains for Exploring Actinobacteria Biosynthetic Diversity.</title>
        <authorList>
            <person name="Kalkreuter E."/>
            <person name="Kautsar S.A."/>
            <person name="Yang D."/>
            <person name="Bader C.D."/>
            <person name="Teijaro C.N."/>
            <person name="Fluegel L."/>
            <person name="Davis C.M."/>
            <person name="Simpson J.R."/>
            <person name="Lauterbach L."/>
            <person name="Steele A.D."/>
            <person name="Gui C."/>
            <person name="Meng S."/>
            <person name="Li G."/>
            <person name="Viehrig K."/>
            <person name="Ye F."/>
            <person name="Su P."/>
            <person name="Kiefer A.F."/>
            <person name="Nichols A."/>
            <person name="Cepeda A.J."/>
            <person name="Yan W."/>
            <person name="Fan B."/>
            <person name="Jiang Y."/>
            <person name="Adhikari A."/>
            <person name="Zheng C.-J."/>
            <person name="Schuster L."/>
            <person name="Cowan T.M."/>
            <person name="Smanski M.J."/>
            <person name="Chevrette M.G."/>
            <person name="De Carvalho L.P.S."/>
            <person name="Shen B."/>
        </authorList>
    </citation>
    <scope>NUCLEOTIDE SEQUENCE [LARGE SCALE GENOMIC DNA]</scope>
    <source>
        <strain evidence="2 3">NPDC005137</strain>
    </source>
</reference>
<keyword evidence="3" id="KW-1185">Reference proteome</keyword>
<dbReference type="SUPFAM" id="SSF56801">
    <property type="entry name" value="Acetyl-CoA synthetase-like"/>
    <property type="match status" value="1"/>
</dbReference>